<dbReference type="InterPro" id="IPR049142">
    <property type="entry name" value="MS_channel_1st"/>
</dbReference>
<evidence type="ECO:0000256" key="5">
    <source>
        <dbReference type="ARBA" id="ARBA00022989"/>
    </source>
</evidence>
<dbReference type="SUPFAM" id="SSF50182">
    <property type="entry name" value="Sm-like ribonucleoproteins"/>
    <property type="match status" value="1"/>
</dbReference>
<protein>
    <submittedName>
        <fullName evidence="10">Putative MscS family protein YkuT</fullName>
    </submittedName>
</protein>
<keyword evidence="6 7" id="KW-0472">Membrane</keyword>
<evidence type="ECO:0000256" key="1">
    <source>
        <dbReference type="ARBA" id="ARBA00004651"/>
    </source>
</evidence>
<feature type="transmembrane region" description="Helical" evidence="7">
    <location>
        <begin position="28"/>
        <end position="49"/>
    </location>
</feature>
<dbReference type="RefSeq" id="WP_156329086.1">
    <property type="nucleotide sequence ID" value="NZ_CACRSW010000023.1"/>
</dbReference>
<sequence>MNELEDIENIDKMVAKSSLLPDFMRNKITINIISVLIVLLLCFITLKLVHKIIRKFFERNKSKAKRNTAKLETLSRIFYSIIRILIIFIAITMILDIFGVNTSSLIATAGIGGIAIALGAQTLIADFVKGVLIIFDDKIRVGEWVSCSGVEGTVEEVNLRITKIRDYNGSLHIIPNSNITNVQNFDRGAQKSEAYFCVSNDTKLDEVKAMIKSVSKQIKTMPKYKNAFIEDLNFFEIHEFKDFSYTVRVTSLVKAGMQWEISRKVRELIKEEMEKRKIKSSLLEEEIYEKI</sequence>
<evidence type="ECO:0000256" key="6">
    <source>
        <dbReference type="ARBA" id="ARBA00023136"/>
    </source>
</evidence>
<dbReference type="AlphaFoldDB" id="A0A6N2T7S7"/>
<dbReference type="PANTHER" id="PTHR30460">
    <property type="entry name" value="MODERATE CONDUCTANCE MECHANOSENSITIVE CHANNEL YBIO"/>
    <property type="match status" value="1"/>
</dbReference>
<dbReference type="SUPFAM" id="SSF82861">
    <property type="entry name" value="Mechanosensitive channel protein MscS (YggB), transmembrane region"/>
    <property type="match status" value="1"/>
</dbReference>
<evidence type="ECO:0000259" key="8">
    <source>
        <dbReference type="Pfam" id="PF00924"/>
    </source>
</evidence>
<dbReference type="GO" id="GO:0005886">
    <property type="term" value="C:plasma membrane"/>
    <property type="evidence" value="ECO:0007669"/>
    <property type="project" value="UniProtKB-SubCell"/>
</dbReference>
<evidence type="ECO:0000256" key="4">
    <source>
        <dbReference type="ARBA" id="ARBA00022692"/>
    </source>
</evidence>
<dbReference type="SUPFAM" id="SSF82689">
    <property type="entry name" value="Mechanosensitive channel protein MscS (YggB), C-terminal domain"/>
    <property type="match status" value="1"/>
</dbReference>
<dbReference type="InterPro" id="IPR006685">
    <property type="entry name" value="MscS_channel_2nd"/>
</dbReference>
<keyword evidence="3" id="KW-1003">Cell membrane</keyword>
<keyword evidence="5 7" id="KW-1133">Transmembrane helix</keyword>
<feature type="transmembrane region" description="Helical" evidence="7">
    <location>
        <begin position="77"/>
        <end position="99"/>
    </location>
</feature>
<dbReference type="PANTHER" id="PTHR30460:SF0">
    <property type="entry name" value="MODERATE CONDUCTANCE MECHANOSENSITIVE CHANNEL YBIO"/>
    <property type="match status" value="1"/>
</dbReference>
<dbReference type="Gene3D" id="1.10.287.1260">
    <property type="match status" value="1"/>
</dbReference>
<dbReference type="InterPro" id="IPR045276">
    <property type="entry name" value="YbiO_bact"/>
</dbReference>
<evidence type="ECO:0000256" key="7">
    <source>
        <dbReference type="SAM" id="Phobius"/>
    </source>
</evidence>
<dbReference type="FunFam" id="2.30.30.60:FF:000001">
    <property type="entry name" value="MscS Mechanosensitive ion channel"/>
    <property type="match status" value="1"/>
</dbReference>
<dbReference type="Gene3D" id="2.30.30.60">
    <property type="match status" value="1"/>
</dbReference>
<feature type="domain" description="Mechanosensitive ion channel transmembrane helices 2/3" evidence="9">
    <location>
        <begin position="81"/>
        <end position="121"/>
    </location>
</feature>
<dbReference type="InterPro" id="IPR010920">
    <property type="entry name" value="LSM_dom_sf"/>
</dbReference>
<dbReference type="Pfam" id="PF00924">
    <property type="entry name" value="MS_channel_2nd"/>
    <property type="match status" value="1"/>
</dbReference>
<dbReference type="GO" id="GO:0008381">
    <property type="term" value="F:mechanosensitive monoatomic ion channel activity"/>
    <property type="evidence" value="ECO:0007669"/>
    <property type="project" value="InterPro"/>
</dbReference>
<comment type="similarity">
    <text evidence="2">Belongs to the MscS (TC 1.A.23) family.</text>
</comment>
<name>A0A6N2T7S7_9FIRM</name>
<evidence type="ECO:0000256" key="2">
    <source>
        <dbReference type="ARBA" id="ARBA00008017"/>
    </source>
</evidence>
<organism evidence="10">
    <name type="scientific">Anaerococcus vaginalis</name>
    <dbReference type="NCBI Taxonomy" id="33037"/>
    <lineage>
        <taxon>Bacteria</taxon>
        <taxon>Bacillati</taxon>
        <taxon>Bacillota</taxon>
        <taxon>Tissierellia</taxon>
        <taxon>Tissierellales</taxon>
        <taxon>Peptoniphilaceae</taxon>
        <taxon>Anaerococcus</taxon>
    </lineage>
</organism>
<evidence type="ECO:0000256" key="3">
    <source>
        <dbReference type="ARBA" id="ARBA00022475"/>
    </source>
</evidence>
<comment type="subcellular location">
    <subcellularLocation>
        <location evidence="1">Cell membrane</location>
        <topology evidence="1">Multi-pass membrane protein</topology>
    </subcellularLocation>
</comment>
<dbReference type="Gene3D" id="3.30.70.100">
    <property type="match status" value="1"/>
</dbReference>
<dbReference type="InterPro" id="IPR011066">
    <property type="entry name" value="MscS_channel_C_sf"/>
</dbReference>
<evidence type="ECO:0000259" key="9">
    <source>
        <dbReference type="Pfam" id="PF21088"/>
    </source>
</evidence>
<dbReference type="Pfam" id="PF21088">
    <property type="entry name" value="MS_channel_1st"/>
    <property type="match status" value="1"/>
</dbReference>
<keyword evidence="4 7" id="KW-0812">Transmembrane</keyword>
<feature type="domain" description="Mechanosensitive ion channel MscS" evidence="8">
    <location>
        <begin position="122"/>
        <end position="186"/>
    </location>
</feature>
<accession>A0A6N2T7S7</accession>
<dbReference type="InterPro" id="IPR023408">
    <property type="entry name" value="MscS_beta-dom_sf"/>
</dbReference>
<evidence type="ECO:0000313" key="10">
    <source>
        <dbReference type="EMBL" id="VYT01784.1"/>
    </source>
</evidence>
<feature type="transmembrane region" description="Helical" evidence="7">
    <location>
        <begin position="105"/>
        <end position="128"/>
    </location>
</feature>
<dbReference type="InterPro" id="IPR011014">
    <property type="entry name" value="MscS_channel_TM-2"/>
</dbReference>
<dbReference type="EMBL" id="CACRSW010000023">
    <property type="protein sequence ID" value="VYT01784.1"/>
    <property type="molecule type" value="Genomic_DNA"/>
</dbReference>
<proteinExistence type="inferred from homology"/>
<reference evidence="10" key="1">
    <citation type="submission" date="2019-11" db="EMBL/GenBank/DDBJ databases">
        <authorList>
            <person name="Feng L."/>
        </authorList>
    </citation>
    <scope>NUCLEOTIDE SEQUENCE</scope>
    <source>
        <strain evidence="10">AvaginalisLFYP127</strain>
    </source>
</reference>
<gene>
    <name evidence="10" type="primary">ykuT</name>
    <name evidence="10" type="ORF">AVLFYP127_00531</name>
</gene>